<dbReference type="EMBL" id="JBHSEC010000002">
    <property type="protein sequence ID" value="MFC4409428.1"/>
    <property type="molecule type" value="Genomic_DNA"/>
</dbReference>
<keyword evidence="2" id="KW-1185">Reference proteome</keyword>
<accession>A0ABV8X2A3</accession>
<dbReference type="Proteomes" id="UP001595817">
    <property type="component" value="Unassembled WGS sequence"/>
</dbReference>
<organism evidence="1 2">
    <name type="scientific">Chungangia koreensis</name>
    <dbReference type="NCBI Taxonomy" id="752657"/>
    <lineage>
        <taxon>Bacteria</taxon>
        <taxon>Bacillati</taxon>
        <taxon>Bacillota</taxon>
        <taxon>Bacilli</taxon>
        <taxon>Lactobacillales</taxon>
        <taxon>Chungangia</taxon>
    </lineage>
</organism>
<gene>
    <name evidence="1" type="ORF">ACFOZY_03140</name>
</gene>
<dbReference type="RefSeq" id="WP_378152152.1">
    <property type="nucleotide sequence ID" value="NZ_JBHSEC010000002.1"/>
</dbReference>
<proteinExistence type="predicted"/>
<reference evidence="2" key="1">
    <citation type="journal article" date="2019" name="Int. J. Syst. Evol. Microbiol.">
        <title>The Global Catalogue of Microorganisms (GCM) 10K type strain sequencing project: providing services to taxonomists for standard genome sequencing and annotation.</title>
        <authorList>
            <consortium name="The Broad Institute Genomics Platform"/>
            <consortium name="The Broad Institute Genome Sequencing Center for Infectious Disease"/>
            <person name="Wu L."/>
            <person name="Ma J."/>
        </authorList>
    </citation>
    <scope>NUCLEOTIDE SEQUENCE [LARGE SCALE GENOMIC DNA]</scope>
    <source>
        <strain evidence="2">CCUG 59778</strain>
    </source>
</reference>
<comment type="caution">
    <text evidence="1">The sequence shown here is derived from an EMBL/GenBank/DDBJ whole genome shotgun (WGS) entry which is preliminary data.</text>
</comment>
<evidence type="ECO:0000313" key="2">
    <source>
        <dbReference type="Proteomes" id="UP001595817"/>
    </source>
</evidence>
<protein>
    <submittedName>
        <fullName evidence="1">Uncharacterized protein</fullName>
    </submittedName>
</protein>
<sequence length="247" mass="28307">MSLVIGMAYRDEFVLVSNDSKVTYQYYEPETFEPIQDSIQETGLKHEKVFRLTNKVLISTTGYLLAGDLIKKEMAKRIYPESDLEDCANRLQILIYELKNGLVKGLTEEEQDIIRFIKGRAFTCNLFGFFQNGLTGMVDYNQLTWNVDIIAASLGEGYPLILQSPDPENDRANYYKVLSLAKEEQTVENFMSRLATVHAYLSSIHKGVSSDCSFHLLYRDGNEIRYITPTVETKDFYEQLGLTEDVK</sequence>
<name>A0ABV8X2A3_9LACT</name>
<evidence type="ECO:0000313" key="1">
    <source>
        <dbReference type="EMBL" id="MFC4409428.1"/>
    </source>
</evidence>